<evidence type="ECO:0000259" key="4">
    <source>
        <dbReference type="Pfam" id="PF08100"/>
    </source>
</evidence>
<keyword evidence="6" id="KW-1185">Reference proteome</keyword>
<evidence type="ECO:0000256" key="1">
    <source>
        <dbReference type="ARBA" id="ARBA00022603"/>
    </source>
</evidence>
<comment type="caution">
    <text evidence="5">The sequence shown here is derived from an EMBL/GenBank/DDBJ whole genome shotgun (WGS) entry which is preliminary data.</text>
</comment>
<dbReference type="PANTHER" id="PTHR43712">
    <property type="entry name" value="PUTATIVE (AFU_ORTHOLOGUE AFUA_4G14580)-RELATED"/>
    <property type="match status" value="1"/>
</dbReference>
<reference evidence="5 6" key="1">
    <citation type="submission" date="2024-01" db="EMBL/GenBank/DDBJ databases">
        <title>A draft genome for the cacao thread blight pathogen Marasmiellus scandens.</title>
        <authorList>
            <person name="Baruah I.K."/>
            <person name="Leung J."/>
            <person name="Bukari Y."/>
            <person name="Amoako-Attah I."/>
            <person name="Meinhardt L.W."/>
            <person name="Bailey B.A."/>
            <person name="Cohen S.P."/>
        </authorList>
    </citation>
    <scope>NUCLEOTIDE SEQUENCE [LARGE SCALE GENOMIC DNA]</scope>
    <source>
        <strain evidence="5 6">GH-19</strain>
    </source>
</reference>
<keyword evidence="1" id="KW-0489">Methyltransferase</keyword>
<organism evidence="5 6">
    <name type="scientific">Marasmiellus scandens</name>
    <dbReference type="NCBI Taxonomy" id="2682957"/>
    <lineage>
        <taxon>Eukaryota</taxon>
        <taxon>Fungi</taxon>
        <taxon>Dikarya</taxon>
        <taxon>Basidiomycota</taxon>
        <taxon>Agaricomycotina</taxon>
        <taxon>Agaricomycetes</taxon>
        <taxon>Agaricomycetidae</taxon>
        <taxon>Agaricales</taxon>
        <taxon>Marasmiineae</taxon>
        <taxon>Omphalotaceae</taxon>
        <taxon>Marasmiellus</taxon>
    </lineage>
</organism>
<proteinExistence type="predicted"/>
<evidence type="ECO:0000313" key="6">
    <source>
        <dbReference type="Proteomes" id="UP001498398"/>
    </source>
</evidence>
<sequence length="243" mass="25789">MTTTAQENPGATELTQLATLISQAVSTLISEYDNAGVTIPNLNSSSHDKSGVSQHPYLSSSEALGNAVKTIGAACAQLSAAVTRPGDVVVNKALSYLESACLKIAVDAKIPDLLLDQPNGVHVDQLAEKSNRDPGKLARVLRTLATNHIFIEVKPNVFANNQLSLKLVSSEPVRAIVEVFLKRQLPSTDDSMKAGAFLGDALADPTTAFSYKLEDTAFKRINGASIYEMCAADKTKGEVRSSS</sequence>
<dbReference type="Proteomes" id="UP001498398">
    <property type="component" value="Unassembled WGS sequence"/>
</dbReference>
<evidence type="ECO:0000256" key="2">
    <source>
        <dbReference type="ARBA" id="ARBA00022679"/>
    </source>
</evidence>
<dbReference type="InterPro" id="IPR036388">
    <property type="entry name" value="WH-like_DNA-bd_sf"/>
</dbReference>
<feature type="domain" description="O-methyltransferase dimerisation" evidence="4">
    <location>
        <begin position="94"/>
        <end position="169"/>
    </location>
</feature>
<gene>
    <name evidence="5" type="ORF">VKT23_011612</name>
</gene>
<evidence type="ECO:0000313" key="5">
    <source>
        <dbReference type="EMBL" id="KAK7454100.1"/>
    </source>
</evidence>
<dbReference type="InterPro" id="IPR012967">
    <property type="entry name" value="COMT_dimerisation"/>
</dbReference>
<evidence type="ECO:0000256" key="3">
    <source>
        <dbReference type="ARBA" id="ARBA00022691"/>
    </source>
</evidence>
<protein>
    <recommendedName>
        <fullName evidence="4">O-methyltransferase dimerisation domain-containing protein</fullName>
    </recommendedName>
</protein>
<dbReference type="Gene3D" id="1.10.10.10">
    <property type="entry name" value="Winged helix-like DNA-binding domain superfamily/Winged helix DNA-binding domain"/>
    <property type="match status" value="1"/>
</dbReference>
<keyword evidence="3" id="KW-0949">S-adenosyl-L-methionine</keyword>
<dbReference type="EMBL" id="JBANRG010000025">
    <property type="protein sequence ID" value="KAK7454100.1"/>
    <property type="molecule type" value="Genomic_DNA"/>
</dbReference>
<dbReference type="SUPFAM" id="SSF46785">
    <property type="entry name" value="Winged helix' DNA-binding domain"/>
    <property type="match status" value="1"/>
</dbReference>
<name>A0ABR1J9M4_9AGAR</name>
<dbReference type="PANTHER" id="PTHR43712:SF2">
    <property type="entry name" value="O-METHYLTRANSFERASE CICE"/>
    <property type="match status" value="1"/>
</dbReference>
<dbReference type="Pfam" id="PF08100">
    <property type="entry name" value="Dimerisation"/>
    <property type="match status" value="1"/>
</dbReference>
<keyword evidence="2" id="KW-0808">Transferase</keyword>
<dbReference type="InterPro" id="IPR036390">
    <property type="entry name" value="WH_DNA-bd_sf"/>
</dbReference>
<accession>A0ABR1J9M4</accession>